<dbReference type="OrthoDB" id="7949219at2"/>
<sequence>MGELRYSINVTVDGCCDHRVGVISGDFHRHLANNLKRADGLIFGRITYLFAGLSNVVDLELVDRSELDAGHAIQTYRPKTKASR</sequence>
<evidence type="ECO:0000313" key="2">
    <source>
        <dbReference type="Proteomes" id="UP000234498"/>
    </source>
</evidence>
<evidence type="ECO:0000313" key="1">
    <source>
        <dbReference type="EMBL" id="SMX93147.1"/>
    </source>
</evidence>
<organism evidence="1 2">
    <name type="scientific">Brevibacterium linens</name>
    <dbReference type="NCBI Taxonomy" id="1703"/>
    <lineage>
        <taxon>Bacteria</taxon>
        <taxon>Bacillati</taxon>
        <taxon>Actinomycetota</taxon>
        <taxon>Actinomycetes</taxon>
        <taxon>Micrococcales</taxon>
        <taxon>Brevibacteriaceae</taxon>
        <taxon>Brevibacterium</taxon>
    </lineage>
</organism>
<gene>
    <name evidence="1" type="ORF">BLIN101_02858</name>
</gene>
<accession>A0A2H1K030</accession>
<proteinExistence type="predicted"/>
<dbReference type="AlphaFoldDB" id="A0A2H1K030"/>
<protein>
    <recommendedName>
        <fullName evidence="3">Bacterial bifunctional deaminase-reductase C-terminal domain-containing protein</fullName>
    </recommendedName>
</protein>
<name>A0A2H1K030_BRELN</name>
<reference evidence="1 2" key="1">
    <citation type="submission" date="2017-03" db="EMBL/GenBank/DDBJ databases">
        <authorList>
            <person name="Afonso C.L."/>
            <person name="Miller P.J."/>
            <person name="Scott M.A."/>
            <person name="Spackman E."/>
            <person name="Goraichik I."/>
            <person name="Dimitrov K.M."/>
            <person name="Suarez D.L."/>
            <person name="Swayne D.E."/>
        </authorList>
    </citation>
    <scope>NUCLEOTIDE SEQUENCE [LARGE SCALE GENOMIC DNA]</scope>
    <source>
        <strain evidence="1 2">Mu101</strain>
    </source>
</reference>
<dbReference type="RefSeq" id="WP_101596277.1">
    <property type="nucleotide sequence ID" value="NZ_FXZA01000023.1"/>
</dbReference>
<evidence type="ECO:0008006" key="3">
    <source>
        <dbReference type="Google" id="ProtNLM"/>
    </source>
</evidence>
<dbReference type="Proteomes" id="UP000234498">
    <property type="component" value="Unassembled WGS sequence"/>
</dbReference>
<dbReference type="EMBL" id="FXZA01000023">
    <property type="protein sequence ID" value="SMX93147.1"/>
    <property type="molecule type" value="Genomic_DNA"/>
</dbReference>